<feature type="coiled-coil region" evidence="1">
    <location>
        <begin position="155"/>
        <end position="182"/>
    </location>
</feature>
<organism evidence="5 6">
    <name type="scientific">Heterocephalus glaber</name>
    <name type="common">Naked mole rat</name>
    <dbReference type="NCBI Taxonomy" id="10181"/>
    <lineage>
        <taxon>Eukaryota</taxon>
        <taxon>Metazoa</taxon>
        <taxon>Chordata</taxon>
        <taxon>Craniata</taxon>
        <taxon>Vertebrata</taxon>
        <taxon>Euteleostomi</taxon>
        <taxon>Mammalia</taxon>
        <taxon>Eutheria</taxon>
        <taxon>Euarchontoglires</taxon>
        <taxon>Glires</taxon>
        <taxon>Rodentia</taxon>
        <taxon>Hystricomorpha</taxon>
        <taxon>Bathyergidae</taxon>
        <taxon>Heterocephalus</taxon>
    </lineage>
</organism>
<keyword evidence="3" id="KW-1133">Transmembrane helix</keyword>
<keyword evidence="3" id="KW-0472">Membrane</keyword>
<dbReference type="PANTHER" id="PTHR23045">
    <property type="entry name" value="LEUCINE-RICH REPEAT-CONTAINING PROTEIN 37A"/>
    <property type="match status" value="1"/>
</dbReference>
<evidence type="ECO:0000259" key="4">
    <source>
        <dbReference type="Pfam" id="PF14914"/>
    </source>
</evidence>
<dbReference type="Pfam" id="PF14914">
    <property type="entry name" value="LRRC37AB_C"/>
    <property type="match status" value="1"/>
</dbReference>
<dbReference type="PANTHER" id="PTHR23045:SF9">
    <property type="entry name" value="LEUCINE RICH REPEAT CONTAINING 37A-RELATED"/>
    <property type="match status" value="1"/>
</dbReference>
<feature type="region of interest" description="Disordered" evidence="2">
    <location>
        <begin position="379"/>
        <end position="403"/>
    </location>
</feature>
<feature type="domain" description="LRRC37A/B like protein 1 C-terminal" evidence="4">
    <location>
        <begin position="235"/>
        <end position="374"/>
    </location>
</feature>
<gene>
    <name evidence="5" type="ORF">GW7_20454</name>
</gene>
<dbReference type="Proteomes" id="UP000006813">
    <property type="component" value="Unassembled WGS sequence"/>
</dbReference>
<keyword evidence="3" id="KW-0812">Transmembrane</keyword>
<reference evidence="5 6" key="1">
    <citation type="journal article" date="2011" name="Nature">
        <title>Genome sequencing reveals insights into physiology and longevity of the naked mole rat.</title>
        <authorList>
            <person name="Kim E.B."/>
            <person name="Fang X."/>
            <person name="Fushan A.A."/>
            <person name="Huang Z."/>
            <person name="Lobanov A.V."/>
            <person name="Han L."/>
            <person name="Marino S.M."/>
            <person name="Sun X."/>
            <person name="Turanov A.A."/>
            <person name="Yang P."/>
            <person name="Yim S.H."/>
            <person name="Zhao X."/>
            <person name="Kasaikina M.V."/>
            <person name="Stoletzki N."/>
            <person name="Peng C."/>
            <person name="Polak P."/>
            <person name="Xiong Z."/>
            <person name="Kiezun A."/>
            <person name="Zhu Y."/>
            <person name="Chen Y."/>
            <person name="Kryukov G.V."/>
            <person name="Zhang Q."/>
            <person name="Peshkin L."/>
            <person name="Yang L."/>
            <person name="Bronson R.T."/>
            <person name="Buffenstein R."/>
            <person name="Wang B."/>
            <person name="Han C."/>
            <person name="Li Q."/>
            <person name="Chen L."/>
            <person name="Zhao W."/>
            <person name="Sunyaev S.R."/>
            <person name="Park T.J."/>
            <person name="Zhang G."/>
            <person name="Wang J."/>
            <person name="Gladyshev V.N."/>
        </authorList>
    </citation>
    <scope>NUCLEOTIDE SEQUENCE [LARGE SCALE GENOMIC DNA]</scope>
</reference>
<evidence type="ECO:0000256" key="2">
    <source>
        <dbReference type="SAM" id="MobiDB-lite"/>
    </source>
</evidence>
<dbReference type="InterPro" id="IPR029423">
    <property type="entry name" value="LRRC37AB_C"/>
</dbReference>
<evidence type="ECO:0000313" key="5">
    <source>
        <dbReference type="EMBL" id="EHB06249.1"/>
    </source>
</evidence>
<dbReference type="AlphaFoldDB" id="G5BAD8"/>
<keyword evidence="1" id="KW-0175">Coiled coil</keyword>
<dbReference type="InterPro" id="IPR015753">
    <property type="entry name" value="LRRC37"/>
</dbReference>
<sequence length="415" mass="46418">MACCLCQIKSDIEAVCPTVKLHCESTCLSNTTQCFEAGAMGNVDGMLMKALQARNNSTSAQLSIEPETSSSQQSVAPWSGIMSDQLKFDDQSDGINPLSYVVRYLSEGNPEDVQPAVLPLIARLFPNAFHGDNTDSLKKDIKNSSFIHESNKNKLEELNLLRNRSNVEIQKKMEEVKKEEDTVRRIQPSILGPTLEPQISRTLGRAPTQENSMVENLRGRRLHTVDRGLRGLKGTETQLNHLLQPLIPDYSVRWLIAQVVSILKMDCAEPPVSPSCAKLISKSRLLLMRLTEQLESTVSQAQWEQQQLYSDPMVTEGTEAHGKQKGQQMPRMSREHVLEDMYVYSWIIGALAALVVMMIPVIITTIAFCVRHRRARVEDPEARWNPSEEAEPAESASYSESDVLAEVVSSDLVLR</sequence>
<evidence type="ECO:0000256" key="3">
    <source>
        <dbReference type="SAM" id="Phobius"/>
    </source>
</evidence>
<proteinExistence type="predicted"/>
<name>G5BAD8_HETGA</name>
<evidence type="ECO:0000313" key="6">
    <source>
        <dbReference type="Proteomes" id="UP000006813"/>
    </source>
</evidence>
<dbReference type="STRING" id="10181.G5BAD8"/>
<dbReference type="InParanoid" id="G5BAD8"/>
<feature type="transmembrane region" description="Helical" evidence="3">
    <location>
        <begin position="341"/>
        <end position="370"/>
    </location>
</feature>
<dbReference type="EMBL" id="JH169231">
    <property type="protein sequence ID" value="EHB06249.1"/>
    <property type="molecule type" value="Genomic_DNA"/>
</dbReference>
<protein>
    <submittedName>
        <fullName evidence="5">Leucine-rich repeat-containing protein 37A</fullName>
    </submittedName>
</protein>
<evidence type="ECO:0000256" key="1">
    <source>
        <dbReference type="SAM" id="Coils"/>
    </source>
</evidence>
<accession>G5BAD8</accession>